<name>A0A6N4QVN8_9LEPT</name>
<accession>A0A6N4QVN8</accession>
<dbReference type="Gene3D" id="3.20.80.10">
    <property type="entry name" value="Regulatory factor, effector binding domain"/>
    <property type="match status" value="1"/>
</dbReference>
<dbReference type="InterPro" id="IPR011256">
    <property type="entry name" value="Reg_factor_effector_dom_sf"/>
</dbReference>
<dbReference type="RefSeq" id="WP_135568871.1">
    <property type="nucleotide sequence ID" value="NZ_RQGK01000043.1"/>
</dbReference>
<feature type="domain" description="AraC effector-binding" evidence="1">
    <location>
        <begin position="1"/>
        <end position="157"/>
    </location>
</feature>
<dbReference type="Pfam" id="PF06445">
    <property type="entry name" value="GyrI-like"/>
    <property type="match status" value="1"/>
</dbReference>
<reference evidence="2 3" key="1">
    <citation type="journal article" date="2019" name="PLoS Negl. Trop. Dis.">
        <title>Revisiting the worldwide diversity of Leptospira species in the environment.</title>
        <authorList>
            <person name="Vincent A.T."/>
            <person name="Schiettekatte O."/>
            <person name="Bourhy P."/>
            <person name="Veyrier F.J."/>
            <person name="Picardeau M."/>
        </authorList>
    </citation>
    <scope>NUCLEOTIDE SEQUENCE [LARGE SCALE GENOMIC DNA]</scope>
    <source>
        <strain evidence="2 3">201702445</strain>
    </source>
</reference>
<comment type="caution">
    <text evidence="2">The sequence shown here is derived from an EMBL/GenBank/DDBJ whole genome shotgun (WGS) entry which is preliminary data.</text>
</comment>
<dbReference type="Proteomes" id="UP000297613">
    <property type="component" value="Unassembled WGS sequence"/>
</dbReference>
<dbReference type="EMBL" id="RQGM01000044">
    <property type="protein sequence ID" value="TGL83871.1"/>
    <property type="molecule type" value="Genomic_DNA"/>
</dbReference>
<proteinExistence type="predicted"/>
<evidence type="ECO:0000313" key="3">
    <source>
        <dbReference type="Proteomes" id="UP000297613"/>
    </source>
</evidence>
<protein>
    <submittedName>
        <fullName evidence="2">AraC family transcriptional regulator</fullName>
    </submittedName>
</protein>
<dbReference type="AlphaFoldDB" id="A0A6N4QVN8"/>
<sequence length="162" mass="19228">MEPRLETILAKLLIGKQMTMSLSRNTTGELWRSFMPRRNEIQNTIGTELYSMQIYDPSYFDNFDPDRAFVKWAAIEVQNQNFIPSEMEAVTIPRGLYAVFTHKGPASEGPKVFQYIFETWLPNSDYKVDHRPHFEKLGEKYKNEDPNSEEEIWIPIRYERKR</sequence>
<dbReference type="InterPro" id="IPR029442">
    <property type="entry name" value="GyrI-like"/>
</dbReference>
<dbReference type="InterPro" id="IPR010499">
    <property type="entry name" value="AraC_E-bd"/>
</dbReference>
<dbReference type="SMART" id="SM00871">
    <property type="entry name" value="AraC_E_bind"/>
    <property type="match status" value="1"/>
</dbReference>
<dbReference type="PANTHER" id="PTHR36444:SF2">
    <property type="entry name" value="TRANSCRIPTIONAL REGULATOR PROTEIN YOBU-RELATED"/>
    <property type="match status" value="1"/>
</dbReference>
<dbReference type="InterPro" id="IPR053182">
    <property type="entry name" value="YobU-like_regulator"/>
</dbReference>
<dbReference type="PANTHER" id="PTHR36444">
    <property type="entry name" value="TRANSCRIPTIONAL REGULATOR PROTEIN YOBU-RELATED"/>
    <property type="match status" value="1"/>
</dbReference>
<organism evidence="2 3">
    <name type="scientific">Leptospira yasudae</name>
    <dbReference type="NCBI Taxonomy" id="2202201"/>
    <lineage>
        <taxon>Bacteria</taxon>
        <taxon>Pseudomonadati</taxon>
        <taxon>Spirochaetota</taxon>
        <taxon>Spirochaetia</taxon>
        <taxon>Leptospirales</taxon>
        <taxon>Leptospiraceae</taxon>
        <taxon>Leptospira</taxon>
    </lineage>
</organism>
<gene>
    <name evidence="2" type="ORF">EHQ83_12430</name>
</gene>
<evidence type="ECO:0000259" key="1">
    <source>
        <dbReference type="SMART" id="SM00871"/>
    </source>
</evidence>
<dbReference type="SUPFAM" id="SSF55136">
    <property type="entry name" value="Probable bacterial effector-binding domain"/>
    <property type="match status" value="1"/>
</dbReference>
<evidence type="ECO:0000313" key="2">
    <source>
        <dbReference type="EMBL" id="TGL83871.1"/>
    </source>
</evidence>